<dbReference type="PANTHER" id="PTHR30273:SF2">
    <property type="entry name" value="PROTEIN FECR"/>
    <property type="match status" value="1"/>
</dbReference>
<dbReference type="Proteomes" id="UP000482634">
    <property type="component" value="Unassembled WGS sequence"/>
</dbReference>
<dbReference type="EMBL" id="JAAHBU010000262">
    <property type="protein sequence ID" value="NER65346.1"/>
    <property type="molecule type" value="Genomic_DNA"/>
</dbReference>
<dbReference type="PIRSF" id="PIRSF018266">
    <property type="entry name" value="FecR"/>
    <property type="match status" value="1"/>
</dbReference>
<dbReference type="Pfam" id="PF04773">
    <property type="entry name" value="FecR"/>
    <property type="match status" value="1"/>
</dbReference>
<name>A0A6B3NTT2_9PSED</name>
<dbReference type="InterPro" id="IPR012373">
    <property type="entry name" value="Ferrdict_sens_TM"/>
</dbReference>
<dbReference type="RefSeq" id="WP_163947453.1">
    <property type="nucleotide sequence ID" value="NZ_JAAHBU010000262.1"/>
</dbReference>
<dbReference type="Pfam" id="PF16220">
    <property type="entry name" value="DUF4880"/>
    <property type="match status" value="1"/>
</dbReference>
<organism evidence="4 6">
    <name type="scientific">Pseudomonas brassicae</name>
    <dbReference type="NCBI Taxonomy" id="2708063"/>
    <lineage>
        <taxon>Bacteria</taxon>
        <taxon>Pseudomonadati</taxon>
        <taxon>Pseudomonadota</taxon>
        <taxon>Gammaproteobacteria</taxon>
        <taxon>Pseudomonadales</taxon>
        <taxon>Pseudomonadaceae</taxon>
        <taxon>Pseudomonas</taxon>
    </lineage>
</organism>
<evidence type="ECO:0000259" key="1">
    <source>
        <dbReference type="Pfam" id="PF04773"/>
    </source>
</evidence>
<dbReference type="InterPro" id="IPR032623">
    <property type="entry name" value="FecR_N"/>
</dbReference>
<dbReference type="GO" id="GO:0016989">
    <property type="term" value="F:sigma factor antagonist activity"/>
    <property type="evidence" value="ECO:0007669"/>
    <property type="project" value="TreeGrafter"/>
</dbReference>
<evidence type="ECO:0000313" key="3">
    <source>
        <dbReference type="EMBL" id="NER59593.1"/>
    </source>
</evidence>
<evidence type="ECO:0000313" key="5">
    <source>
        <dbReference type="Proteomes" id="UP000480410"/>
    </source>
</evidence>
<feature type="domain" description="FecR N-terminal" evidence="2">
    <location>
        <begin position="9"/>
        <end position="50"/>
    </location>
</feature>
<dbReference type="InterPro" id="IPR006860">
    <property type="entry name" value="FecR"/>
</dbReference>
<reference evidence="5 6" key="1">
    <citation type="submission" date="2020-02" db="EMBL/GenBank/DDBJ databases">
        <title>Broccoli isolated Pseudomonas sp.</title>
        <authorList>
            <person name="Fujikawa T."/>
            <person name="Sawada H."/>
        </authorList>
    </citation>
    <scope>NUCLEOTIDE SEQUENCE [LARGE SCALE GENOMIC DNA]</scope>
    <source>
        <strain evidence="4 6">MAFF212427</strain>
        <strain evidence="3 5">MAFF212428</strain>
    </source>
</reference>
<keyword evidence="6" id="KW-1185">Reference proteome</keyword>
<dbReference type="Proteomes" id="UP000480410">
    <property type="component" value="Unassembled WGS sequence"/>
</dbReference>
<dbReference type="AlphaFoldDB" id="A0A6B3NTT2"/>
<protein>
    <submittedName>
        <fullName evidence="4">DUF4880 domain-containing protein</fullName>
    </submittedName>
</protein>
<evidence type="ECO:0000313" key="4">
    <source>
        <dbReference type="EMBL" id="NER65346.1"/>
    </source>
</evidence>
<feature type="domain" description="FecR protein" evidence="1">
    <location>
        <begin position="112"/>
        <end position="207"/>
    </location>
</feature>
<accession>A0A6M0CSV7</accession>
<evidence type="ECO:0000313" key="6">
    <source>
        <dbReference type="Proteomes" id="UP000482634"/>
    </source>
</evidence>
<dbReference type="PANTHER" id="PTHR30273">
    <property type="entry name" value="PERIPLASMIC SIGNAL SENSOR AND SIGMA FACTOR ACTIVATOR FECR-RELATED"/>
    <property type="match status" value="1"/>
</dbReference>
<dbReference type="Gene3D" id="2.60.120.1440">
    <property type="match status" value="1"/>
</dbReference>
<sequence>MNPSPHVVKQAIHWMLRVRESGDSPHLLLQCEQWRSAHHEHELAWQRVHSLQQEMNLRAVPGAGVVALQTLESSQQRLQRRQALKLLGGVLAMGSAAWLGKDLGVLDPWTSDVATATGERRSVRLPDGTVLDLNTHTAADLAFDDRQRLVQLKHGELMLTCAQHPAGAAGRPLWVRTREALLEGFDGRFVVRQERNCTRVSVSQGNVAIHSPGAGGLQWVRSGEAFLVDAQGATPVQQQDMDAGAWADGLIVTRSMRLGDFLDEVARYRHGYLSCTHDIRNLRLSGVFRLEDTDKLLQLLPQTLPVKVSYRTRWWVRLERLA</sequence>
<dbReference type="EMBL" id="JAAHBV010000095">
    <property type="protein sequence ID" value="NER59593.1"/>
    <property type="molecule type" value="Genomic_DNA"/>
</dbReference>
<proteinExistence type="predicted"/>
<evidence type="ECO:0000259" key="2">
    <source>
        <dbReference type="Pfam" id="PF16220"/>
    </source>
</evidence>
<accession>A0A6B3NTT2</accession>
<gene>
    <name evidence="3" type="ORF">G3435_05495</name>
    <name evidence="4" type="ORF">G3436_17595</name>
</gene>
<comment type="caution">
    <text evidence="4">The sequence shown here is derived from an EMBL/GenBank/DDBJ whole genome shotgun (WGS) entry which is preliminary data.</text>
</comment>